<dbReference type="SUPFAM" id="SSF46689">
    <property type="entry name" value="Homeodomain-like"/>
    <property type="match status" value="1"/>
</dbReference>
<evidence type="ECO:0000256" key="1">
    <source>
        <dbReference type="ARBA" id="ARBA00023015"/>
    </source>
</evidence>
<evidence type="ECO:0000256" key="3">
    <source>
        <dbReference type="ARBA" id="ARBA00023163"/>
    </source>
</evidence>
<dbReference type="PROSITE" id="PS01081">
    <property type="entry name" value="HTH_TETR_1"/>
    <property type="match status" value="1"/>
</dbReference>
<reference evidence="6 7" key="1">
    <citation type="journal article" date="2019" name="Int. J. Syst. Evol. Microbiol.">
        <title>The Global Catalogue of Microorganisms (GCM) 10K type strain sequencing project: providing services to taxonomists for standard genome sequencing and annotation.</title>
        <authorList>
            <consortium name="The Broad Institute Genomics Platform"/>
            <consortium name="The Broad Institute Genome Sequencing Center for Infectious Disease"/>
            <person name="Wu L."/>
            <person name="Ma J."/>
        </authorList>
    </citation>
    <scope>NUCLEOTIDE SEQUENCE [LARGE SCALE GENOMIC DNA]</scope>
    <source>
        <strain evidence="6 7">JCM 3325</strain>
    </source>
</reference>
<dbReference type="EMBL" id="BAAARW010000003">
    <property type="protein sequence ID" value="GAA2403700.1"/>
    <property type="molecule type" value="Genomic_DNA"/>
</dbReference>
<evidence type="ECO:0000313" key="7">
    <source>
        <dbReference type="Proteomes" id="UP001501231"/>
    </source>
</evidence>
<sequence length="210" mass="22605">MDSGLPRVRRSPATVRALVLEAARELFAEQGYAQVSTREIARRAGVTQAQVFRHFGSKAVLFVEAAYRPFGDFVTDYVHRWAEQGHGANTSAHDTEVFVGGLYRLLRENHGLLGAMAGSAAGDAPELAAATAQFLRAVFDRLEGEVALESGAKGSKSMDPAYAVRFSFALVFGVSVLDQALFPLDGRPSQARTVEEMAGFILRGASIPES</sequence>
<keyword evidence="1" id="KW-0805">Transcription regulation</keyword>
<keyword evidence="2 4" id="KW-0238">DNA-binding</keyword>
<evidence type="ECO:0000256" key="4">
    <source>
        <dbReference type="PROSITE-ProRule" id="PRU00335"/>
    </source>
</evidence>
<keyword evidence="3" id="KW-0804">Transcription</keyword>
<evidence type="ECO:0000259" key="5">
    <source>
        <dbReference type="PROSITE" id="PS50977"/>
    </source>
</evidence>
<dbReference type="Gene3D" id="1.10.357.10">
    <property type="entry name" value="Tetracycline Repressor, domain 2"/>
    <property type="match status" value="1"/>
</dbReference>
<dbReference type="RefSeq" id="WP_344587163.1">
    <property type="nucleotide sequence ID" value="NZ_BAAARW010000003.1"/>
</dbReference>
<dbReference type="InterPro" id="IPR001647">
    <property type="entry name" value="HTH_TetR"/>
</dbReference>
<dbReference type="PRINTS" id="PR00455">
    <property type="entry name" value="HTHTETR"/>
</dbReference>
<protein>
    <recommendedName>
        <fullName evidence="5">HTH tetR-type domain-containing protein</fullName>
    </recommendedName>
</protein>
<comment type="caution">
    <text evidence="6">The sequence shown here is derived from an EMBL/GenBank/DDBJ whole genome shotgun (WGS) entry which is preliminary data.</text>
</comment>
<dbReference type="PANTHER" id="PTHR30055:SF234">
    <property type="entry name" value="HTH-TYPE TRANSCRIPTIONAL REGULATOR BETI"/>
    <property type="match status" value="1"/>
</dbReference>
<dbReference type="PANTHER" id="PTHR30055">
    <property type="entry name" value="HTH-TYPE TRANSCRIPTIONAL REGULATOR RUTR"/>
    <property type="match status" value="1"/>
</dbReference>
<keyword evidence="7" id="KW-1185">Reference proteome</keyword>
<evidence type="ECO:0000313" key="6">
    <source>
        <dbReference type="EMBL" id="GAA2403700.1"/>
    </source>
</evidence>
<dbReference type="InterPro" id="IPR050109">
    <property type="entry name" value="HTH-type_TetR-like_transc_reg"/>
</dbReference>
<feature type="domain" description="HTH tetR-type" evidence="5">
    <location>
        <begin position="13"/>
        <end position="73"/>
    </location>
</feature>
<dbReference type="PROSITE" id="PS50977">
    <property type="entry name" value="HTH_TETR_2"/>
    <property type="match status" value="1"/>
</dbReference>
<organism evidence="6 7">
    <name type="scientific">Actinomadura vinacea</name>
    <dbReference type="NCBI Taxonomy" id="115336"/>
    <lineage>
        <taxon>Bacteria</taxon>
        <taxon>Bacillati</taxon>
        <taxon>Actinomycetota</taxon>
        <taxon>Actinomycetes</taxon>
        <taxon>Streptosporangiales</taxon>
        <taxon>Thermomonosporaceae</taxon>
        <taxon>Actinomadura</taxon>
    </lineage>
</organism>
<dbReference type="Pfam" id="PF00440">
    <property type="entry name" value="TetR_N"/>
    <property type="match status" value="1"/>
</dbReference>
<name>A0ABN3IFV8_9ACTN</name>
<proteinExistence type="predicted"/>
<dbReference type="InterPro" id="IPR009057">
    <property type="entry name" value="Homeodomain-like_sf"/>
</dbReference>
<dbReference type="Proteomes" id="UP001501231">
    <property type="component" value="Unassembled WGS sequence"/>
</dbReference>
<accession>A0ABN3IFV8</accession>
<gene>
    <name evidence="6" type="ORF">GCM10010191_09120</name>
</gene>
<evidence type="ECO:0000256" key="2">
    <source>
        <dbReference type="ARBA" id="ARBA00023125"/>
    </source>
</evidence>
<feature type="DNA-binding region" description="H-T-H motif" evidence="4">
    <location>
        <begin position="36"/>
        <end position="55"/>
    </location>
</feature>
<dbReference type="InterPro" id="IPR023772">
    <property type="entry name" value="DNA-bd_HTH_TetR-type_CS"/>
</dbReference>